<dbReference type="GO" id="GO:0030170">
    <property type="term" value="F:pyridoxal phosphate binding"/>
    <property type="evidence" value="ECO:0007669"/>
    <property type="project" value="InterPro"/>
</dbReference>
<dbReference type="PANTHER" id="PTHR10146">
    <property type="entry name" value="PROLINE SYNTHETASE CO-TRANSCRIBED BACTERIAL HOMOLOG PROTEIN"/>
    <property type="match status" value="1"/>
</dbReference>
<name>A0A382TNZ5_9ZZZZ</name>
<feature type="domain" description="Alanine racemase N-terminal" evidence="2">
    <location>
        <begin position="32"/>
        <end position="204"/>
    </location>
</feature>
<gene>
    <name evidence="3" type="ORF">METZ01_LOCUS376326</name>
</gene>
<evidence type="ECO:0000256" key="1">
    <source>
        <dbReference type="ARBA" id="ARBA00022898"/>
    </source>
</evidence>
<keyword evidence="1" id="KW-0663">Pyridoxal phosphate</keyword>
<dbReference type="PIRSF" id="PIRSF004848">
    <property type="entry name" value="YBL036c_PLPDEIII"/>
    <property type="match status" value="1"/>
</dbReference>
<dbReference type="EMBL" id="UINC01137872">
    <property type="protein sequence ID" value="SVD23472.1"/>
    <property type="molecule type" value="Genomic_DNA"/>
</dbReference>
<accession>A0A382TNZ5</accession>
<proteinExistence type="predicted"/>
<reference evidence="3" key="1">
    <citation type="submission" date="2018-05" db="EMBL/GenBank/DDBJ databases">
        <authorList>
            <person name="Lanie J.A."/>
            <person name="Ng W.-L."/>
            <person name="Kazmierczak K.M."/>
            <person name="Andrzejewski T.M."/>
            <person name="Davidsen T.M."/>
            <person name="Wayne K.J."/>
            <person name="Tettelin H."/>
            <person name="Glass J.I."/>
            <person name="Rusch D."/>
            <person name="Podicherti R."/>
            <person name="Tsui H.-C.T."/>
            <person name="Winkler M.E."/>
        </authorList>
    </citation>
    <scope>NUCLEOTIDE SEQUENCE</scope>
</reference>
<dbReference type="InterPro" id="IPR029066">
    <property type="entry name" value="PLP-binding_barrel"/>
</dbReference>
<dbReference type="PANTHER" id="PTHR10146:SF14">
    <property type="entry name" value="PYRIDOXAL PHOSPHATE HOMEOSTASIS PROTEIN"/>
    <property type="match status" value="1"/>
</dbReference>
<organism evidence="3">
    <name type="scientific">marine metagenome</name>
    <dbReference type="NCBI Taxonomy" id="408172"/>
    <lineage>
        <taxon>unclassified sequences</taxon>
        <taxon>metagenomes</taxon>
        <taxon>ecological metagenomes</taxon>
    </lineage>
</organism>
<dbReference type="InterPro" id="IPR001608">
    <property type="entry name" value="Ala_racemase_N"/>
</dbReference>
<dbReference type="Pfam" id="PF01168">
    <property type="entry name" value="Ala_racemase_N"/>
    <property type="match status" value="1"/>
</dbReference>
<dbReference type="AlphaFoldDB" id="A0A382TNZ5"/>
<dbReference type="Gene3D" id="3.20.20.10">
    <property type="entry name" value="Alanine racemase"/>
    <property type="match status" value="1"/>
</dbReference>
<feature type="non-terminal residue" evidence="3">
    <location>
        <position position="212"/>
    </location>
</feature>
<protein>
    <recommendedName>
        <fullName evidence="2">Alanine racemase N-terminal domain-containing protein</fullName>
    </recommendedName>
</protein>
<dbReference type="SUPFAM" id="SSF51419">
    <property type="entry name" value="PLP-binding barrel"/>
    <property type="match status" value="1"/>
</dbReference>
<sequence>MRDIECNLESVHEQIVAAALRAGRDPDEITLLAVSKRIDISRIEAALALGAHALGESRVQEANDKIPEVTGDAEWHFIGPLQSNKAMLAARLFDAIHSVRKASSVSRLSASATAAGRSVQVYVQIDQSAKSLTGAQVAEVNAICRQVQEANGLELQGLMTMAPYDPNPEASRPYFAKLRRLRNEIVASNTEFGRIGLSMGMSGDFEVAIEEG</sequence>
<dbReference type="InterPro" id="IPR011078">
    <property type="entry name" value="PyrdxlP_homeostasis"/>
</dbReference>
<evidence type="ECO:0000313" key="3">
    <source>
        <dbReference type="EMBL" id="SVD23472.1"/>
    </source>
</evidence>
<dbReference type="NCBIfam" id="TIGR00044">
    <property type="entry name" value="YggS family pyridoxal phosphate-dependent enzyme"/>
    <property type="match status" value="1"/>
</dbReference>
<dbReference type="CDD" id="cd00635">
    <property type="entry name" value="PLPDE_III_YBL036c_like"/>
    <property type="match status" value="1"/>
</dbReference>
<evidence type="ECO:0000259" key="2">
    <source>
        <dbReference type="Pfam" id="PF01168"/>
    </source>
</evidence>